<sequence length="447" mass="45682">MALLHPGEPALGHEAHTAPLGRARALLTAAVVPLVTGYAAIAAVLAAVVAMAPHSQFDTVGALTGAAPGWLAAHQVPLAIGHKELGALPLLPTILLMLLVARTAAATAERLDDHLPRHAGKLIATIAAAHALFGLVLALLTESHPITAAAMPGMTYPALLSAIAATVGVARRCGLLDALRDRVDGPAIAGLRMGLLAIAALLAAGAVLLVVALLGSVTEVRATYTSLAPGLGAGAGMLLLCAGYLPNAIVAGTAFVAGPGFSLGSHVVGPAQYTVTPLPEFPLLDAIPDHYASWWPALCLIPLALGVLIGWLLRDVDEELLARLRAVAVAAVIAALGCVLLSGMAGGRIGTGSLDPFSTRALLLSVSVLGWIAVPGGLVAWLRGPRPEAVDPPGLIPFDDEDSDLADDPVEDVDEEPEPEEPDEPDEPDDLAEDAEPADEEPPARER</sequence>
<feature type="transmembrane region" description="Helical" evidence="2">
    <location>
        <begin position="122"/>
        <end position="140"/>
    </location>
</feature>
<keyword evidence="2" id="KW-0812">Transmembrane</keyword>
<evidence type="ECO:0000256" key="2">
    <source>
        <dbReference type="SAM" id="Phobius"/>
    </source>
</evidence>
<feature type="compositionally biased region" description="Acidic residues" evidence="1">
    <location>
        <begin position="398"/>
        <end position="441"/>
    </location>
</feature>
<keyword evidence="4" id="KW-1185">Reference proteome</keyword>
<feature type="region of interest" description="Disordered" evidence="1">
    <location>
        <begin position="391"/>
        <end position="447"/>
    </location>
</feature>
<keyword evidence="2" id="KW-0472">Membrane</keyword>
<gene>
    <name evidence="3" type="ORF">EV186_1011849</name>
</gene>
<evidence type="ECO:0000256" key="1">
    <source>
        <dbReference type="SAM" id="MobiDB-lite"/>
    </source>
</evidence>
<evidence type="ECO:0000313" key="4">
    <source>
        <dbReference type="Proteomes" id="UP000295444"/>
    </source>
</evidence>
<feature type="transmembrane region" description="Helical" evidence="2">
    <location>
        <begin position="326"/>
        <end position="349"/>
    </location>
</feature>
<name>A0A4R6SPI2_LABRH</name>
<feature type="transmembrane region" description="Helical" evidence="2">
    <location>
        <begin position="191"/>
        <end position="214"/>
    </location>
</feature>
<dbReference type="OrthoDB" id="5184818at2"/>
<dbReference type="InterPro" id="IPR045931">
    <property type="entry name" value="DUF6350"/>
</dbReference>
<feature type="transmembrane region" description="Helical" evidence="2">
    <location>
        <begin position="85"/>
        <end position="101"/>
    </location>
</feature>
<keyword evidence="2" id="KW-1133">Transmembrane helix</keyword>
<comment type="caution">
    <text evidence="3">The sequence shown here is derived from an EMBL/GenBank/DDBJ whole genome shotgun (WGS) entry which is preliminary data.</text>
</comment>
<accession>A0A4R6SPI2</accession>
<dbReference type="RefSeq" id="WP_133848550.1">
    <property type="nucleotide sequence ID" value="NZ_SNXZ01000001.1"/>
</dbReference>
<proteinExistence type="predicted"/>
<dbReference type="Pfam" id="PF19877">
    <property type="entry name" value="DUF6350"/>
    <property type="match status" value="1"/>
</dbReference>
<dbReference type="Proteomes" id="UP000295444">
    <property type="component" value="Unassembled WGS sequence"/>
</dbReference>
<feature type="transmembrane region" description="Helical" evidence="2">
    <location>
        <begin position="226"/>
        <end position="245"/>
    </location>
</feature>
<evidence type="ECO:0000313" key="3">
    <source>
        <dbReference type="EMBL" id="TDQ05871.1"/>
    </source>
</evidence>
<feature type="transmembrane region" description="Helical" evidence="2">
    <location>
        <begin position="361"/>
        <end position="382"/>
    </location>
</feature>
<dbReference type="EMBL" id="SNXZ01000001">
    <property type="protein sequence ID" value="TDQ05871.1"/>
    <property type="molecule type" value="Genomic_DNA"/>
</dbReference>
<reference evidence="3 4" key="1">
    <citation type="submission" date="2019-03" db="EMBL/GenBank/DDBJ databases">
        <title>Genomic Encyclopedia of Type Strains, Phase IV (KMG-IV): sequencing the most valuable type-strain genomes for metagenomic binning, comparative biology and taxonomic classification.</title>
        <authorList>
            <person name="Goeker M."/>
        </authorList>
    </citation>
    <scope>NUCLEOTIDE SEQUENCE [LARGE SCALE GENOMIC DNA]</scope>
    <source>
        <strain evidence="3 4">DSM 45361</strain>
    </source>
</reference>
<dbReference type="AlphaFoldDB" id="A0A4R6SPI2"/>
<organism evidence="3 4">
    <name type="scientific">Labedaea rhizosphaerae</name>
    <dbReference type="NCBI Taxonomy" id="598644"/>
    <lineage>
        <taxon>Bacteria</taxon>
        <taxon>Bacillati</taxon>
        <taxon>Actinomycetota</taxon>
        <taxon>Actinomycetes</taxon>
        <taxon>Pseudonocardiales</taxon>
        <taxon>Pseudonocardiaceae</taxon>
        <taxon>Labedaea</taxon>
    </lineage>
</organism>
<feature type="transmembrane region" description="Helical" evidence="2">
    <location>
        <begin position="26"/>
        <end position="52"/>
    </location>
</feature>
<feature type="transmembrane region" description="Helical" evidence="2">
    <location>
        <begin position="146"/>
        <end position="170"/>
    </location>
</feature>
<protein>
    <submittedName>
        <fullName evidence="3">Uncharacterized protein</fullName>
    </submittedName>
</protein>
<feature type="transmembrane region" description="Helical" evidence="2">
    <location>
        <begin position="293"/>
        <end position="314"/>
    </location>
</feature>